<dbReference type="InterPro" id="IPR036390">
    <property type="entry name" value="WH_DNA-bd_sf"/>
</dbReference>
<dbReference type="InterPro" id="IPR016461">
    <property type="entry name" value="COMT-like"/>
</dbReference>
<protein>
    <submittedName>
        <fullName evidence="7">Hydroxyneurosporene methyltransferase</fullName>
    </submittedName>
</protein>
<dbReference type="EMBL" id="PDCN02000006">
    <property type="protein sequence ID" value="PIB76091.1"/>
    <property type="molecule type" value="Genomic_DNA"/>
</dbReference>
<dbReference type="RefSeq" id="WP_090584818.1">
    <property type="nucleotide sequence ID" value="NZ_CP104302.1"/>
</dbReference>
<dbReference type="AlphaFoldDB" id="A0A2G5PCM5"/>
<keyword evidence="3" id="KW-0949">S-adenosyl-L-methionine</keyword>
<accession>A0A2G5PCM5</accession>
<dbReference type="InterPro" id="IPR012967">
    <property type="entry name" value="COMT_dimerisation"/>
</dbReference>
<gene>
    <name evidence="7" type="ORF">CQY22_006775</name>
</gene>
<proteinExistence type="predicted"/>
<sequence length="360" mass="37975">MKTPTPPAAVLSAITGVRGAIQRLHRATVPADVAVVEMAMGAWVTQALYAAVRLGIPDELRDGPLSADEVAARVGADPDATYRLMRLLASESIFTLRDGKFALTRLGRTLRRDDPRSPAAFIAWAGCPVQWEHWGSATHSVRTGETAVKAIRGVEIFDYLETNPETAAIFNNAMTGVSSIAIEAAVPAYDFSDRKKIVDVGGGHGALLAAVLAAAPNASGVLFDLPSVTERAGEAFDAAGVADRATREGGSFFESVPAGGDAYLLKTVIHDWDDEKSVAILRNVRAAIAPDGKVLLFELVLPEGAPAHLGMLLDLEMLVSAGGRERTAAEYSALLRDAGFRLTRVVPTAGPMSIVEAVPV</sequence>
<dbReference type="InterPro" id="IPR036388">
    <property type="entry name" value="WH-like_DNA-bd_sf"/>
</dbReference>
<feature type="domain" description="O-methyltransferase C-terminal" evidence="5">
    <location>
        <begin position="138"/>
        <end position="341"/>
    </location>
</feature>
<dbReference type="InterPro" id="IPR029063">
    <property type="entry name" value="SAM-dependent_MTases_sf"/>
</dbReference>
<dbReference type="STRING" id="85968.GCA_900073015_00131"/>
<dbReference type="OrthoDB" id="4145676at2"/>
<dbReference type="GO" id="GO:0046983">
    <property type="term" value="F:protein dimerization activity"/>
    <property type="evidence" value="ECO:0007669"/>
    <property type="project" value="InterPro"/>
</dbReference>
<evidence type="ECO:0000259" key="6">
    <source>
        <dbReference type="Pfam" id="PF08100"/>
    </source>
</evidence>
<dbReference type="SUPFAM" id="SSF53335">
    <property type="entry name" value="S-adenosyl-L-methionine-dependent methyltransferases"/>
    <property type="match status" value="1"/>
</dbReference>
<evidence type="ECO:0000259" key="5">
    <source>
        <dbReference type="Pfam" id="PF00891"/>
    </source>
</evidence>
<dbReference type="Pfam" id="PF00891">
    <property type="entry name" value="Methyltransf_2"/>
    <property type="match status" value="1"/>
</dbReference>
<dbReference type="GO" id="GO:0032259">
    <property type="term" value="P:methylation"/>
    <property type="evidence" value="ECO:0007669"/>
    <property type="project" value="UniProtKB-KW"/>
</dbReference>
<comment type="caution">
    <text evidence="7">The sequence shown here is derived from an EMBL/GenBank/DDBJ whole genome shotgun (WGS) entry which is preliminary data.</text>
</comment>
<feature type="active site" description="Proton acceptor" evidence="4">
    <location>
        <position position="270"/>
    </location>
</feature>
<keyword evidence="2 7" id="KW-0808">Transferase</keyword>
<dbReference type="PANTHER" id="PTHR43712:SF2">
    <property type="entry name" value="O-METHYLTRANSFERASE CICE"/>
    <property type="match status" value="1"/>
</dbReference>
<name>A0A2G5PCM5_9MYCO</name>
<evidence type="ECO:0000313" key="7">
    <source>
        <dbReference type="EMBL" id="PIB76091.1"/>
    </source>
</evidence>
<evidence type="ECO:0000256" key="2">
    <source>
        <dbReference type="ARBA" id="ARBA00022679"/>
    </source>
</evidence>
<dbReference type="PANTHER" id="PTHR43712">
    <property type="entry name" value="PUTATIVE (AFU_ORTHOLOGUE AFUA_4G14580)-RELATED"/>
    <property type="match status" value="1"/>
</dbReference>
<dbReference type="SUPFAM" id="SSF46785">
    <property type="entry name" value="Winged helix' DNA-binding domain"/>
    <property type="match status" value="1"/>
</dbReference>
<keyword evidence="8" id="KW-1185">Reference proteome</keyword>
<dbReference type="PROSITE" id="PS51683">
    <property type="entry name" value="SAM_OMT_II"/>
    <property type="match status" value="1"/>
</dbReference>
<evidence type="ECO:0000313" key="8">
    <source>
        <dbReference type="Proteomes" id="UP000230551"/>
    </source>
</evidence>
<dbReference type="Proteomes" id="UP000230551">
    <property type="component" value="Unassembled WGS sequence"/>
</dbReference>
<evidence type="ECO:0000256" key="3">
    <source>
        <dbReference type="ARBA" id="ARBA00022691"/>
    </source>
</evidence>
<dbReference type="GO" id="GO:0008171">
    <property type="term" value="F:O-methyltransferase activity"/>
    <property type="evidence" value="ECO:0007669"/>
    <property type="project" value="InterPro"/>
</dbReference>
<reference evidence="7 8" key="1">
    <citation type="journal article" date="2017" name="Infect. Genet. Evol.">
        <title>The new phylogeny of the genus Mycobacterium: The old and the news.</title>
        <authorList>
            <person name="Tortoli E."/>
            <person name="Fedrizzi T."/>
            <person name="Meehan C.J."/>
            <person name="Trovato A."/>
            <person name="Grottola A."/>
            <person name="Giacobazzi E."/>
            <person name="Serpini G.F."/>
            <person name="Tagliazucchi S."/>
            <person name="Fabio A."/>
            <person name="Bettua C."/>
            <person name="Bertorelli R."/>
            <person name="Frascaro F."/>
            <person name="De Sanctis V."/>
            <person name="Pecorari M."/>
            <person name="Jousson O."/>
            <person name="Segata N."/>
            <person name="Cirillo D.M."/>
        </authorList>
    </citation>
    <scope>NUCLEOTIDE SEQUENCE [LARGE SCALE GENOMIC DNA]</scope>
    <source>
        <strain evidence="7 8">CIP1034565</strain>
    </source>
</reference>
<organism evidence="7 8">
    <name type="scientific">Mycolicibacterium brumae</name>
    <dbReference type="NCBI Taxonomy" id="85968"/>
    <lineage>
        <taxon>Bacteria</taxon>
        <taxon>Bacillati</taxon>
        <taxon>Actinomycetota</taxon>
        <taxon>Actinomycetes</taxon>
        <taxon>Mycobacteriales</taxon>
        <taxon>Mycobacteriaceae</taxon>
        <taxon>Mycolicibacterium</taxon>
    </lineage>
</organism>
<dbReference type="Pfam" id="PF08100">
    <property type="entry name" value="Dimerisation"/>
    <property type="match status" value="1"/>
</dbReference>
<evidence type="ECO:0000256" key="4">
    <source>
        <dbReference type="PIRSR" id="PIRSR005739-1"/>
    </source>
</evidence>
<dbReference type="Gene3D" id="3.40.50.150">
    <property type="entry name" value="Vaccinia Virus protein VP39"/>
    <property type="match status" value="1"/>
</dbReference>
<evidence type="ECO:0000256" key="1">
    <source>
        <dbReference type="ARBA" id="ARBA00022603"/>
    </source>
</evidence>
<dbReference type="InterPro" id="IPR001077">
    <property type="entry name" value="COMT_C"/>
</dbReference>
<dbReference type="PIRSF" id="PIRSF005739">
    <property type="entry name" value="O-mtase"/>
    <property type="match status" value="1"/>
</dbReference>
<dbReference type="Gene3D" id="1.10.10.10">
    <property type="entry name" value="Winged helix-like DNA-binding domain superfamily/Winged helix DNA-binding domain"/>
    <property type="match status" value="1"/>
</dbReference>
<dbReference type="Gene3D" id="1.10.287.1350">
    <property type="match status" value="1"/>
</dbReference>
<keyword evidence="1 7" id="KW-0489">Methyltransferase</keyword>
<feature type="domain" description="O-methyltransferase dimerisation" evidence="6">
    <location>
        <begin position="37"/>
        <end position="110"/>
    </location>
</feature>